<dbReference type="InterPro" id="IPR002941">
    <property type="entry name" value="DNA_methylase_N4/N6"/>
</dbReference>
<sequence length="273" mass="30605">MKNTLPIFVSEDLKFTLYHQDCREVLARMEGCFDLIFADPPYFLSNGGLTIESGKIVSVNKGAWDRAQGIEAIHAFNLEWIALAKRALKPTGTICISATQHNLFSLGLALQTLGFKLLNTITWHKSNPPPNFSCRTLVHASEQILWARKSPKHAHIFNYARMKAFNQGKQMRDVWTLRAIAPWEKHLGKHPTQKPLSLLLRLILMASHEDSLIGDPFSGSGTTGIAANLLGRSFIGIEQEKTFIDLCIARKQDLDARFGEFAHRVKKMGLVSP</sequence>
<dbReference type="PRINTS" id="PR00508">
    <property type="entry name" value="S21N4MTFRASE"/>
</dbReference>
<evidence type="ECO:0000256" key="2">
    <source>
        <dbReference type="ARBA" id="ARBA00022603"/>
    </source>
</evidence>
<dbReference type="PANTHER" id="PTHR13370:SF3">
    <property type="entry name" value="TRNA (GUANINE(10)-N2)-METHYLTRANSFERASE HOMOLOG"/>
    <property type="match status" value="1"/>
</dbReference>
<gene>
    <name evidence="6" type="ORF">ACFOPX_05935</name>
</gene>
<dbReference type="SUPFAM" id="SSF53335">
    <property type="entry name" value="S-adenosyl-L-methionine-dependent methyltransferases"/>
    <property type="match status" value="1"/>
</dbReference>
<comment type="similarity">
    <text evidence="1 4">Belongs to the N(4)/N(6)-methyltransferase family.</text>
</comment>
<keyword evidence="7" id="KW-1185">Reference proteome</keyword>
<accession>A0ABV7ZIF4</accession>
<reference evidence="7" key="1">
    <citation type="journal article" date="2019" name="Int. J. Syst. Evol. Microbiol.">
        <title>The Global Catalogue of Microorganisms (GCM) 10K type strain sequencing project: providing services to taxonomists for standard genome sequencing and annotation.</title>
        <authorList>
            <consortium name="The Broad Institute Genomics Platform"/>
            <consortium name="The Broad Institute Genome Sequencing Center for Infectious Disease"/>
            <person name="Wu L."/>
            <person name="Ma J."/>
        </authorList>
    </citation>
    <scope>NUCLEOTIDE SEQUENCE [LARGE SCALE GENOMIC DNA]</scope>
    <source>
        <strain evidence="7">CCUG 53816</strain>
    </source>
</reference>
<keyword evidence="3" id="KW-0808">Transferase</keyword>
<evidence type="ECO:0000256" key="1">
    <source>
        <dbReference type="ARBA" id="ARBA00006594"/>
    </source>
</evidence>
<evidence type="ECO:0000256" key="3">
    <source>
        <dbReference type="ARBA" id="ARBA00022679"/>
    </source>
</evidence>
<dbReference type="PROSITE" id="PS00092">
    <property type="entry name" value="N6_MTASE"/>
    <property type="match status" value="1"/>
</dbReference>
<dbReference type="InterPro" id="IPR029063">
    <property type="entry name" value="SAM-dependent_MTases_sf"/>
</dbReference>
<dbReference type="InterPro" id="IPR002052">
    <property type="entry name" value="DNA_methylase_N6_adenine_CS"/>
</dbReference>
<dbReference type="EMBL" id="JBHRZO010000037">
    <property type="protein sequence ID" value="MFC3848064.1"/>
    <property type="molecule type" value="Genomic_DNA"/>
</dbReference>
<feature type="domain" description="DNA methylase N-4/N-6" evidence="5">
    <location>
        <begin position="34"/>
        <end position="246"/>
    </location>
</feature>
<evidence type="ECO:0000256" key="4">
    <source>
        <dbReference type="RuleBase" id="RU362026"/>
    </source>
</evidence>
<evidence type="ECO:0000313" key="6">
    <source>
        <dbReference type="EMBL" id="MFC3848064.1"/>
    </source>
</evidence>
<name>A0ABV7ZIF4_9HELI</name>
<evidence type="ECO:0000259" key="5">
    <source>
        <dbReference type="Pfam" id="PF01555"/>
    </source>
</evidence>
<dbReference type="PANTHER" id="PTHR13370">
    <property type="entry name" value="RNA METHYLASE-RELATED"/>
    <property type="match status" value="1"/>
</dbReference>
<dbReference type="Gene3D" id="3.40.50.150">
    <property type="entry name" value="Vaccinia Virus protein VP39"/>
    <property type="match status" value="1"/>
</dbReference>
<evidence type="ECO:0000313" key="7">
    <source>
        <dbReference type="Proteomes" id="UP001595783"/>
    </source>
</evidence>
<keyword evidence="2" id="KW-0489">Methyltransferase</keyword>
<dbReference type="EC" id="2.1.1.-" evidence="4"/>
<proteinExistence type="inferred from homology"/>
<dbReference type="InterPro" id="IPR001091">
    <property type="entry name" value="RM_Methyltransferase"/>
</dbReference>
<comment type="caution">
    <text evidence="6">The sequence shown here is derived from an EMBL/GenBank/DDBJ whole genome shotgun (WGS) entry which is preliminary data.</text>
</comment>
<protein>
    <recommendedName>
        <fullName evidence="4">Methyltransferase</fullName>
        <ecNumber evidence="4">2.1.1.-</ecNumber>
    </recommendedName>
</protein>
<dbReference type="Pfam" id="PF01555">
    <property type="entry name" value="N6_N4_Mtase"/>
    <property type="match status" value="1"/>
</dbReference>
<dbReference type="Proteomes" id="UP001595783">
    <property type="component" value="Unassembled WGS sequence"/>
</dbReference>
<dbReference type="RefSeq" id="WP_104752333.1">
    <property type="nucleotide sequence ID" value="NZ_FZMF01000022.1"/>
</dbReference>
<organism evidence="6 7">
    <name type="scientific">Helicobacter baculiformis</name>
    <dbReference type="NCBI Taxonomy" id="427351"/>
    <lineage>
        <taxon>Bacteria</taxon>
        <taxon>Pseudomonadati</taxon>
        <taxon>Campylobacterota</taxon>
        <taxon>Epsilonproteobacteria</taxon>
        <taxon>Campylobacterales</taxon>
        <taxon>Helicobacteraceae</taxon>
        <taxon>Helicobacter</taxon>
    </lineage>
</organism>